<dbReference type="PROSITE" id="PS00135">
    <property type="entry name" value="TRYPSIN_SER"/>
    <property type="match status" value="1"/>
</dbReference>
<reference evidence="7" key="2">
    <citation type="submission" date="2025-09" db="UniProtKB">
        <authorList>
            <consortium name="Ensembl"/>
        </authorList>
    </citation>
    <scope>IDENTIFICATION</scope>
</reference>
<feature type="domain" description="Peptidase S1" evidence="6">
    <location>
        <begin position="40"/>
        <end position="283"/>
    </location>
</feature>
<dbReference type="Ensembl" id="ENSNPET00000016864.1">
    <property type="protein sequence ID" value="ENSNPEP00000016458.1"/>
    <property type="gene ID" value="ENSNPEG00000012263.1"/>
</dbReference>
<keyword evidence="1 5" id="KW-0645">Protease</keyword>
<organism evidence="7 8">
    <name type="scientific">Nothoprocta perdicaria</name>
    <name type="common">Chilean tinamou</name>
    <name type="synonym">Crypturus perdicarius</name>
    <dbReference type="NCBI Taxonomy" id="30464"/>
    <lineage>
        <taxon>Eukaryota</taxon>
        <taxon>Metazoa</taxon>
        <taxon>Chordata</taxon>
        <taxon>Craniata</taxon>
        <taxon>Vertebrata</taxon>
        <taxon>Euteleostomi</taxon>
        <taxon>Archelosauria</taxon>
        <taxon>Archosauria</taxon>
        <taxon>Dinosauria</taxon>
        <taxon>Saurischia</taxon>
        <taxon>Theropoda</taxon>
        <taxon>Coelurosauria</taxon>
        <taxon>Aves</taxon>
        <taxon>Palaeognathae</taxon>
        <taxon>Tinamiformes</taxon>
        <taxon>Tinamidae</taxon>
        <taxon>Nothoprocta</taxon>
    </lineage>
</organism>
<dbReference type="InterPro" id="IPR001254">
    <property type="entry name" value="Trypsin_dom"/>
</dbReference>
<dbReference type="InterPro" id="IPR009003">
    <property type="entry name" value="Peptidase_S1_PA"/>
</dbReference>
<dbReference type="PANTHER" id="PTHR24252:SF21">
    <property type="entry name" value="TRANSMEMBRANE SERINE PROTEASE 12"/>
    <property type="match status" value="1"/>
</dbReference>
<dbReference type="PROSITE" id="PS50240">
    <property type="entry name" value="TRYPSIN_DOM"/>
    <property type="match status" value="1"/>
</dbReference>
<evidence type="ECO:0000256" key="3">
    <source>
        <dbReference type="ARBA" id="ARBA00022825"/>
    </source>
</evidence>
<dbReference type="InterPro" id="IPR033116">
    <property type="entry name" value="TRYPSIN_SER"/>
</dbReference>
<dbReference type="PANTHER" id="PTHR24252">
    <property type="entry name" value="ACROSIN-RELATED"/>
    <property type="match status" value="1"/>
</dbReference>
<dbReference type="FunFam" id="2.40.10.10:FF:000003">
    <property type="entry name" value="Transmembrane serine protease 3"/>
    <property type="match status" value="1"/>
</dbReference>
<dbReference type="SUPFAM" id="SSF50494">
    <property type="entry name" value="Trypsin-like serine proteases"/>
    <property type="match status" value="1"/>
</dbReference>
<dbReference type="Gene3D" id="2.40.10.10">
    <property type="entry name" value="Trypsin-like serine proteases"/>
    <property type="match status" value="2"/>
</dbReference>
<protein>
    <recommendedName>
        <fullName evidence="6">Peptidase S1 domain-containing protein</fullName>
    </recommendedName>
</protein>
<keyword evidence="4" id="KW-1015">Disulfide bond</keyword>
<keyword evidence="8" id="KW-1185">Reference proteome</keyword>
<sequence length="327" mass="36081">THTLLPLRNLPAVLKPSAAALCFAECGKQLLSDPLWGTRIVGGHEAPVGAWPWLVSLQVHQIGLSFKHVCGGALVSENWVLTAAHCVLQRRAVLGAHNLHKYDKHTTKRCIRNITTHPEFKKETFENDIALFQLDSSVRYTDYIQPICLPSADLYFSIDNETICFISGWGHLSEKGKSSCLPDQIMNVLQEAQVEIIPFDSCNAFDSYGGMINRNMICAGSEAGGIDSCQGDSGGPLMCYHPNTSKYYLIGITSFGIGCGRPRFPGIYVRLSSYRSWVTAELVRTNSVSANTHGSQSAGKKQLVFQIPHRMFWTKSLMFLLPGCSKP</sequence>
<name>A0A8C6ZSH7_NOTPE</name>
<evidence type="ECO:0000259" key="6">
    <source>
        <dbReference type="PROSITE" id="PS50240"/>
    </source>
</evidence>
<dbReference type="PRINTS" id="PR00722">
    <property type="entry name" value="CHYMOTRYPSIN"/>
</dbReference>
<dbReference type="AlphaFoldDB" id="A0A8C6ZSH7"/>
<keyword evidence="3 5" id="KW-0720">Serine protease</keyword>
<evidence type="ECO:0000256" key="2">
    <source>
        <dbReference type="ARBA" id="ARBA00022801"/>
    </source>
</evidence>
<evidence type="ECO:0000256" key="4">
    <source>
        <dbReference type="ARBA" id="ARBA00023157"/>
    </source>
</evidence>
<dbReference type="CDD" id="cd00190">
    <property type="entry name" value="Tryp_SPc"/>
    <property type="match status" value="1"/>
</dbReference>
<evidence type="ECO:0000256" key="5">
    <source>
        <dbReference type="RuleBase" id="RU363034"/>
    </source>
</evidence>
<dbReference type="Pfam" id="PF00089">
    <property type="entry name" value="Trypsin"/>
    <property type="match status" value="1"/>
</dbReference>
<keyword evidence="2 5" id="KW-0378">Hydrolase</keyword>
<evidence type="ECO:0000313" key="8">
    <source>
        <dbReference type="Proteomes" id="UP000694420"/>
    </source>
</evidence>
<evidence type="ECO:0000256" key="1">
    <source>
        <dbReference type="ARBA" id="ARBA00022670"/>
    </source>
</evidence>
<dbReference type="InterPro" id="IPR001314">
    <property type="entry name" value="Peptidase_S1A"/>
</dbReference>
<accession>A0A8C6ZSH7</accession>
<dbReference type="InterPro" id="IPR043504">
    <property type="entry name" value="Peptidase_S1_PA_chymotrypsin"/>
</dbReference>
<dbReference type="SMART" id="SM00020">
    <property type="entry name" value="Tryp_SPc"/>
    <property type="match status" value="1"/>
</dbReference>
<dbReference type="GO" id="GO:0004252">
    <property type="term" value="F:serine-type endopeptidase activity"/>
    <property type="evidence" value="ECO:0007669"/>
    <property type="project" value="InterPro"/>
</dbReference>
<evidence type="ECO:0000313" key="7">
    <source>
        <dbReference type="Ensembl" id="ENSNPEP00000016458.1"/>
    </source>
</evidence>
<proteinExistence type="predicted"/>
<reference evidence="7" key="1">
    <citation type="submission" date="2025-08" db="UniProtKB">
        <authorList>
            <consortium name="Ensembl"/>
        </authorList>
    </citation>
    <scope>IDENTIFICATION</scope>
</reference>
<dbReference type="Proteomes" id="UP000694420">
    <property type="component" value="Unplaced"/>
</dbReference>
<dbReference type="GO" id="GO:0006508">
    <property type="term" value="P:proteolysis"/>
    <property type="evidence" value="ECO:0007669"/>
    <property type="project" value="UniProtKB-KW"/>
</dbReference>
<dbReference type="PROSITE" id="PS00134">
    <property type="entry name" value="TRYPSIN_HIS"/>
    <property type="match status" value="1"/>
</dbReference>
<dbReference type="InterPro" id="IPR018114">
    <property type="entry name" value="TRYPSIN_HIS"/>
</dbReference>